<dbReference type="KEGG" id="clup:CLUP02_12660"/>
<evidence type="ECO:0000256" key="2">
    <source>
        <dbReference type="ARBA" id="ARBA00008335"/>
    </source>
</evidence>
<evidence type="ECO:0000313" key="10">
    <source>
        <dbReference type="EMBL" id="UQC87159.1"/>
    </source>
</evidence>
<feature type="transmembrane region" description="Helical" evidence="8">
    <location>
        <begin position="150"/>
        <end position="167"/>
    </location>
</feature>
<dbReference type="Pfam" id="PF07690">
    <property type="entry name" value="MFS_1"/>
    <property type="match status" value="1"/>
</dbReference>
<dbReference type="CDD" id="cd17316">
    <property type="entry name" value="MFS_SV2_like"/>
    <property type="match status" value="1"/>
</dbReference>
<evidence type="ECO:0000256" key="4">
    <source>
        <dbReference type="ARBA" id="ARBA00022692"/>
    </source>
</evidence>
<dbReference type="InterPro" id="IPR036259">
    <property type="entry name" value="MFS_trans_sf"/>
</dbReference>
<feature type="region of interest" description="Disordered" evidence="7">
    <location>
        <begin position="51"/>
        <end position="72"/>
    </location>
</feature>
<protein>
    <submittedName>
        <fullName evidence="10">Major facilitator superfamily transporter</fullName>
    </submittedName>
</protein>
<dbReference type="GO" id="GO:0016020">
    <property type="term" value="C:membrane"/>
    <property type="evidence" value="ECO:0007669"/>
    <property type="project" value="UniProtKB-SubCell"/>
</dbReference>
<feature type="transmembrane region" description="Helical" evidence="8">
    <location>
        <begin position="535"/>
        <end position="556"/>
    </location>
</feature>
<feature type="domain" description="Major facilitator superfamily (MFS) profile" evidence="9">
    <location>
        <begin position="109"/>
        <end position="559"/>
    </location>
</feature>
<evidence type="ECO:0000259" key="9">
    <source>
        <dbReference type="PROSITE" id="PS50850"/>
    </source>
</evidence>
<dbReference type="InterPro" id="IPR020846">
    <property type="entry name" value="MFS_dom"/>
</dbReference>
<dbReference type="FunFam" id="1.20.1250.20:FF:000171">
    <property type="entry name" value="MFS general substrate transporter"/>
    <property type="match status" value="1"/>
</dbReference>
<reference evidence="10" key="1">
    <citation type="journal article" date="2021" name="Mol. Plant Microbe Interact.">
        <title>Complete Genome Sequence of the Plant-Pathogenic Fungus Colletotrichum lupini.</title>
        <authorList>
            <person name="Baroncelli R."/>
            <person name="Pensec F."/>
            <person name="Da Lio D."/>
            <person name="Boufleur T."/>
            <person name="Vicente I."/>
            <person name="Sarrocco S."/>
            <person name="Picot A."/>
            <person name="Baraldi E."/>
            <person name="Sukno S."/>
            <person name="Thon M."/>
            <person name="Le Floch G."/>
        </authorList>
    </citation>
    <scope>NUCLEOTIDE SEQUENCE</scope>
    <source>
        <strain evidence="10">IMI 504893</strain>
    </source>
</reference>
<dbReference type="EMBL" id="CP019478">
    <property type="protein sequence ID" value="UQC87159.1"/>
    <property type="molecule type" value="Genomic_DNA"/>
</dbReference>
<keyword evidence="4 8" id="KW-0812">Transmembrane</keyword>
<feature type="transmembrane region" description="Helical" evidence="8">
    <location>
        <begin position="233"/>
        <end position="255"/>
    </location>
</feature>
<evidence type="ECO:0000256" key="1">
    <source>
        <dbReference type="ARBA" id="ARBA00004141"/>
    </source>
</evidence>
<keyword evidence="5 8" id="KW-1133">Transmembrane helix</keyword>
<sequence length="564" mass="61557">MPRMAAANAFPLSFCRSASPRPRLIPLPLNHRASNFMMHHEPDAKMFDPATQKKTVDSGAPASDIEDTSVSSAKDILENEGEDPVLAMKMHLVNDANDEIGWTNFHWKLFVLNGFGYAVDSLIALVQSVTNAGAMLELGKPSTYSNAGTVSLYVGLLIGAIFWGFGADIIGRRIAFNVTLLITSLATIVSGASPNIESWGFFTALSAFGAGGNLVLDPTVFLEFLPSNKQWTVTALALWWGFGQALVGFIAWGFLTQERWNCTEGMDCNWSNNPGWRYVSFTSGAFVFVASVARVTVMRLQETPKYLLSVGRDEDLVRNYQKMAQKYNRPCSLTLEKLTACGQIKNAGQSRNNFKFVLRELGAHVKGLFYTKRMTLSTVLVWLSWTLIGLAYPLFYVFLPSYLASRVPDSTETPFETWRNYTLTNISGIPGPIIAGYLANLPRIGRKHTMAIGALLSMAFFFGYTAVSTADQNIGLSCAIACAINIYYGTLYAYTVEVFPSAHRATGNGIAVAFNRLMGIVSAFVASSGNTATSVPLYVCAALFGVMAGVSALFPFEPYGKRSS</sequence>
<comment type="similarity">
    <text evidence="2">Belongs to the major facilitator superfamily.</text>
</comment>
<keyword evidence="6 8" id="KW-0472">Membrane</keyword>
<name>A0A9Q8WKW9_9PEZI</name>
<dbReference type="InterPro" id="IPR011701">
    <property type="entry name" value="MFS"/>
</dbReference>
<feature type="transmembrane region" description="Helical" evidence="8">
    <location>
        <begin position="379"/>
        <end position="398"/>
    </location>
</feature>
<keyword evidence="11" id="KW-1185">Reference proteome</keyword>
<evidence type="ECO:0000313" key="11">
    <source>
        <dbReference type="Proteomes" id="UP000830671"/>
    </source>
</evidence>
<dbReference type="Gene3D" id="1.20.1250.20">
    <property type="entry name" value="MFS general substrate transporter like domains"/>
    <property type="match status" value="1"/>
</dbReference>
<dbReference type="PANTHER" id="PTHR23511">
    <property type="entry name" value="SYNAPTIC VESICLE GLYCOPROTEIN 2"/>
    <property type="match status" value="1"/>
</dbReference>
<feature type="transmembrane region" description="Helical" evidence="8">
    <location>
        <begin position="418"/>
        <end position="438"/>
    </location>
</feature>
<feature type="transmembrane region" description="Helical" evidence="8">
    <location>
        <begin position="473"/>
        <end position="494"/>
    </location>
</feature>
<evidence type="ECO:0000256" key="3">
    <source>
        <dbReference type="ARBA" id="ARBA00022448"/>
    </source>
</evidence>
<dbReference type="GO" id="GO:0022857">
    <property type="term" value="F:transmembrane transporter activity"/>
    <property type="evidence" value="ECO:0007669"/>
    <property type="project" value="InterPro"/>
</dbReference>
<evidence type="ECO:0000256" key="6">
    <source>
        <dbReference type="ARBA" id="ARBA00023136"/>
    </source>
</evidence>
<feature type="transmembrane region" description="Helical" evidence="8">
    <location>
        <begin position="109"/>
        <end position="130"/>
    </location>
</feature>
<evidence type="ECO:0000256" key="5">
    <source>
        <dbReference type="ARBA" id="ARBA00022989"/>
    </source>
</evidence>
<evidence type="ECO:0000256" key="7">
    <source>
        <dbReference type="SAM" id="MobiDB-lite"/>
    </source>
</evidence>
<feature type="transmembrane region" description="Helical" evidence="8">
    <location>
        <begin position="174"/>
        <end position="193"/>
    </location>
</feature>
<dbReference type="GeneID" id="73346634"/>
<comment type="subcellular location">
    <subcellularLocation>
        <location evidence="1">Membrane</location>
        <topology evidence="1">Multi-pass membrane protein</topology>
    </subcellularLocation>
</comment>
<evidence type="ECO:0000256" key="8">
    <source>
        <dbReference type="SAM" id="Phobius"/>
    </source>
</evidence>
<keyword evidence="3" id="KW-0813">Transport</keyword>
<organism evidence="10 11">
    <name type="scientific">Colletotrichum lupini</name>
    <dbReference type="NCBI Taxonomy" id="145971"/>
    <lineage>
        <taxon>Eukaryota</taxon>
        <taxon>Fungi</taxon>
        <taxon>Dikarya</taxon>
        <taxon>Ascomycota</taxon>
        <taxon>Pezizomycotina</taxon>
        <taxon>Sordariomycetes</taxon>
        <taxon>Hypocreomycetidae</taxon>
        <taxon>Glomerellales</taxon>
        <taxon>Glomerellaceae</taxon>
        <taxon>Colletotrichum</taxon>
        <taxon>Colletotrichum acutatum species complex</taxon>
    </lineage>
</organism>
<gene>
    <name evidence="10" type="ORF">CLUP02_12660</name>
</gene>
<dbReference type="SUPFAM" id="SSF103473">
    <property type="entry name" value="MFS general substrate transporter"/>
    <property type="match status" value="1"/>
</dbReference>
<dbReference type="PROSITE" id="PS50850">
    <property type="entry name" value="MFS"/>
    <property type="match status" value="1"/>
</dbReference>
<dbReference type="Proteomes" id="UP000830671">
    <property type="component" value="Chromosome 6"/>
</dbReference>
<feature type="transmembrane region" description="Helical" evidence="8">
    <location>
        <begin position="450"/>
        <end position="467"/>
    </location>
</feature>
<dbReference type="PANTHER" id="PTHR23511:SF4">
    <property type="entry name" value="MAJOR FACILITATOR SUPERFAMILY (MFS) PROFILE DOMAIN-CONTAINING PROTEIN"/>
    <property type="match status" value="1"/>
</dbReference>
<dbReference type="RefSeq" id="XP_049148770.1">
    <property type="nucleotide sequence ID" value="XM_049291624.1"/>
</dbReference>
<dbReference type="AlphaFoldDB" id="A0A9Q8WKW9"/>
<feature type="transmembrane region" description="Helical" evidence="8">
    <location>
        <begin position="506"/>
        <end position="529"/>
    </location>
</feature>
<proteinExistence type="inferred from homology"/>
<accession>A0A9Q8WKW9</accession>
<feature type="transmembrane region" description="Helical" evidence="8">
    <location>
        <begin position="275"/>
        <end position="297"/>
    </location>
</feature>